<keyword evidence="8" id="KW-0539">Nucleus</keyword>
<dbReference type="InterPro" id="IPR013087">
    <property type="entry name" value="Znf_C2H2_type"/>
</dbReference>
<evidence type="ECO:0000313" key="13">
    <source>
        <dbReference type="EMBL" id="OLL26647.1"/>
    </source>
</evidence>
<evidence type="ECO:0000256" key="2">
    <source>
        <dbReference type="ARBA" id="ARBA00022723"/>
    </source>
</evidence>
<dbReference type="AlphaFoldDB" id="A0A1U7LVG3"/>
<evidence type="ECO:0000256" key="3">
    <source>
        <dbReference type="ARBA" id="ARBA00022737"/>
    </source>
</evidence>
<evidence type="ECO:0000259" key="12">
    <source>
        <dbReference type="PROSITE" id="PS50157"/>
    </source>
</evidence>
<dbReference type="InterPro" id="IPR036236">
    <property type="entry name" value="Znf_C2H2_sf"/>
</dbReference>
<keyword evidence="4 10" id="KW-0863">Zinc-finger</keyword>
<keyword evidence="7" id="KW-0804">Transcription</keyword>
<feature type="region of interest" description="Disordered" evidence="11">
    <location>
        <begin position="157"/>
        <end position="182"/>
    </location>
</feature>
<sequence>MDLQHEGQHSSHRLFQDSFNLGGVSWSATVTPPDQSSIDPIQDEGSHSPLTTRDTQPFMSAAQFEPHHHTQSPYHQPQEPRFPFFGPDEQFTPFPNFVAPHANHIQSSTQSYQQCLELPHDFPPINFLERRVSSPMLKTNTSNEFSAVANNTLQHQSQANTAFNRRPSPSNPNPNHSFNTGQVIGDHFQQQIQPNLWGPERGHPYIRPRWSLDRRMSHPVLPSTYQTPPDIPQRGRQMSMFDSRSDVSGQPSPASLTSFDPYSSSFPLEVRQEHKQMAPHVFYHSVPEEAETSSSQLSHLSLKTPVEQPFEYEHSSMAVLDRRSSLASLSDYNAEQTNMMRTFNVKKASPSAKKHICELCHKRFTRPSSLKTHRFSHTGEKPFGCEYPGCKRSFSVVSNLKRHAKTHRNKVGDEDVSEE</sequence>
<dbReference type="PANTHER" id="PTHR23233">
    <property type="entry name" value="SAL-LIKE PROTEIN"/>
    <property type="match status" value="1"/>
</dbReference>
<comment type="similarity">
    <text evidence="9">Belongs to the sal C2H2-type zinc-finger protein family.</text>
</comment>
<dbReference type="OrthoDB" id="6077919at2759"/>
<evidence type="ECO:0000256" key="8">
    <source>
        <dbReference type="ARBA" id="ARBA00023242"/>
    </source>
</evidence>
<dbReference type="Gene3D" id="3.30.160.60">
    <property type="entry name" value="Classic Zinc Finger"/>
    <property type="match status" value="2"/>
</dbReference>
<organism evidence="13 14">
    <name type="scientific">Neolecta irregularis (strain DAH-3)</name>
    <dbReference type="NCBI Taxonomy" id="1198029"/>
    <lineage>
        <taxon>Eukaryota</taxon>
        <taxon>Fungi</taxon>
        <taxon>Dikarya</taxon>
        <taxon>Ascomycota</taxon>
        <taxon>Taphrinomycotina</taxon>
        <taxon>Neolectales</taxon>
        <taxon>Neolectaceae</taxon>
        <taxon>Neolecta</taxon>
    </lineage>
</organism>
<dbReference type="GO" id="GO:0005634">
    <property type="term" value="C:nucleus"/>
    <property type="evidence" value="ECO:0007669"/>
    <property type="project" value="UniProtKB-SubCell"/>
</dbReference>
<dbReference type="InterPro" id="IPR051565">
    <property type="entry name" value="Sal_C2H2-zinc-finger"/>
</dbReference>
<keyword evidence="5" id="KW-0862">Zinc</keyword>
<dbReference type="GO" id="GO:0000978">
    <property type="term" value="F:RNA polymerase II cis-regulatory region sequence-specific DNA binding"/>
    <property type="evidence" value="ECO:0007669"/>
    <property type="project" value="TreeGrafter"/>
</dbReference>
<evidence type="ECO:0000256" key="9">
    <source>
        <dbReference type="ARBA" id="ARBA00038474"/>
    </source>
</evidence>
<dbReference type="EMBL" id="LXFE01000157">
    <property type="protein sequence ID" value="OLL26647.1"/>
    <property type="molecule type" value="Genomic_DNA"/>
</dbReference>
<gene>
    <name evidence="13" type="ORF">NEOLI_000099</name>
</gene>
<evidence type="ECO:0000256" key="10">
    <source>
        <dbReference type="PROSITE-ProRule" id="PRU00042"/>
    </source>
</evidence>
<dbReference type="OMA" id="HICELCH"/>
<evidence type="ECO:0000313" key="14">
    <source>
        <dbReference type="Proteomes" id="UP000186594"/>
    </source>
</evidence>
<reference evidence="13 14" key="1">
    <citation type="submission" date="2016-04" db="EMBL/GenBank/DDBJ databases">
        <title>Evolutionary innovation and constraint leading to complex multicellularity in the Ascomycota.</title>
        <authorList>
            <person name="Cisse O."/>
            <person name="Nguyen A."/>
            <person name="Hewitt D.A."/>
            <person name="Jedd G."/>
            <person name="Stajich J.E."/>
        </authorList>
    </citation>
    <scope>NUCLEOTIDE SEQUENCE [LARGE SCALE GENOMIC DNA]</scope>
    <source>
        <strain evidence="13 14">DAH-3</strain>
    </source>
</reference>
<keyword evidence="2" id="KW-0479">Metal-binding</keyword>
<feature type="domain" description="C2H2-type" evidence="12">
    <location>
        <begin position="383"/>
        <end position="412"/>
    </location>
</feature>
<keyword evidence="6" id="KW-0805">Transcription regulation</keyword>
<dbReference type="GO" id="GO:0008270">
    <property type="term" value="F:zinc ion binding"/>
    <property type="evidence" value="ECO:0007669"/>
    <property type="project" value="UniProtKB-KW"/>
</dbReference>
<dbReference type="FunFam" id="3.30.160.60:FF:001102">
    <property type="entry name" value="Transcription factor IIIA"/>
    <property type="match status" value="1"/>
</dbReference>
<feature type="region of interest" description="Disordered" evidence="11">
    <location>
        <begin position="26"/>
        <end position="54"/>
    </location>
</feature>
<name>A0A1U7LVG3_NEOID</name>
<evidence type="ECO:0000256" key="1">
    <source>
        <dbReference type="ARBA" id="ARBA00004123"/>
    </source>
</evidence>
<feature type="domain" description="C2H2-type" evidence="12">
    <location>
        <begin position="355"/>
        <end position="382"/>
    </location>
</feature>
<dbReference type="Proteomes" id="UP000186594">
    <property type="component" value="Unassembled WGS sequence"/>
</dbReference>
<dbReference type="PROSITE" id="PS50157">
    <property type="entry name" value="ZINC_FINGER_C2H2_2"/>
    <property type="match status" value="2"/>
</dbReference>
<proteinExistence type="inferred from homology"/>
<evidence type="ECO:0000256" key="6">
    <source>
        <dbReference type="ARBA" id="ARBA00023015"/>
    </source>
</evidence>
<keyword evidence="3" id="KW-0677">Repeat</keyword>
<feature type="region of interest" description="Disordered" evidence="11">
    <location>
        <begin position="219"/>
        <end position="260"/>
    </location>
</feature>
<evidence type="ECO:0000256" key="4">
    <source>
        <dbReference type="ARBA" id="ARBA00022771"/>
    </source>
</evidence>
<feature type="compositionally biased region" description="Polar residues" evidence="11">
    <location>
        <begin position="26"/>
        <end position="39"/>
    </location>
</feature>
<comment type="caution">
    <text evidence="13">The sequence shown here is derived from an EMBL/GenBank/DDBJ whole genome shotgun (WGS) entry which is preliminary data.</text>
</comment>
<evidence type="ECO:0000256" key="5">
    <source>
        <dbReference type="ARBA" id="ARBA00022833"/>
    </source>
</evidence>
<dbReference type="PROSITE" id="PS00028">
    <property type="entry name" value="ZINC_FINGER_C2H2_1"/>
    <property type="match status" value="2"/>
</dbReference>
<comment type="subcellular location">
    <subcellularLocation>
        <location evidence="1">Nucleus</location>
    </subcellularLocation>
</comment>
<dbReference type="SMART" id="SM00355">
    <property type="entry name" value="ZnF_C2H2"/>
    <property type="match status" value="2"/>
</dbReference>
<evidence type="ECO:0000256" key="11">
    <source>
        <dbReference type="SAM" id="MobiDB-lite"/>
    </source>
</evidence>
<dbReference type="STRING" id="1198029.A0A1U7LVG3"/>
<evidence type="ECO:0000256" key="7">
    <source>
        <dbReference type="ARBA" id="ARBA00023163"/>
    </source>
</evidence>
<dbReference type="Pfam" id="PF00096">
    <property type="entry name" value="zf-C2H2"/>
    <property type="match status" value="2"/>
</dbReference>
<accession>A0A1U7LVG3</accession>
<dbReference type="PANTHER" id="PTHR23233:SF84">
    <property type="entry name" value="FI23031P1"/>
    <property type="match status" value="1"/>
</dbReference>
<dbReference type="GO" id="GO:0000981">
    <property type="term" value="F:DNA-binding transcription factor activity, RNA polymerase II-specific"/>
    <property type="evidence" value="ECO:0007669"/>
    <property type="project" value="TreeGrafter"/>
</dbReference>
<feature type="compositionally biased region" description="Polar residues" evidence="11">
    <location>
        <begin position="240"/>
        <end position="260"/>
    </location>
</feature>
<dbReference type="SUPFAM" id="SSF57667">
    <property type="entry name" value="beta-beta-alpha zinc fingers"/>
    <property type="match status" value="1"/>
</dbReference>
<keyword evidence="14" id="KW-1185">Reference proteome</keyword>
<protein>
    <submittedName>
        <fullName evidence="13">Zinc finger protein</fullName>
    </submittedName>
</protein>